<dbReference type="InterPro" id="IPR000210">
    <property type="entry name" value="BTB/POZ_dom"/>
</dbReference>
<sequence>MLSGLGQWLALLGLWFWWWVRCGLDWILTRLTSQRPITLDLDTNHLDTELNCRQSEEWKTDQSARTYGYHDNATMVAVQTSTHTFYVDLERLAGCGEYFCALSQSSMIETSKRRILLEHVPSDILHSLLQFYFLGHFRVPPHHLPSHLQVSSYLLSSAYTSRLLSHLATLLTPLTCPAYLELSETLGCPELRRSLLLYLSTHLLELPHLSQRLEPQERELLPGLRSSGGAPRLCFLRKENLSSRNVLETLTAQRVFYLEEEGGAVRREGWRELVEMPFEADKWCFTTAVLFNYLFLVGGYRHRVARGYEFKMASFRYNPLTQQWASVAPMIKHRRHFSAVACEGCVYALGGWYLDSLVTPDSSTNLYTAVERYDPWADRWAFVSSLPITDFSFTLSLAHDSPLCTALGDCIYVLGNIQRTGEKLVLRYNTTQDCWSELLPTLTKVDAHIPSLYFLGATDRLLVIGGNNTETVVTSFCVDAQCWGRVQSMENTALIGQGTVLDGEVFMSSLRHDGVIRLNVDSLSFSLLPPLPMPTCYESLFHLHF</sequence>
<proteinExistence type="predicted"/>
<dbReference type="CDD" id="cd01165">
    <property type="entry name" value="BTB_POZ"/>
    <property type="match status" value="1"/>
</dbReference>
<keyword evidence="5" id="KW-1185">Reference proteome</keyword>
<evidence type="ECO:0000259" key="3">
    <source>
        <dbReference type="PROSITE" id="PS50097"/>
    </source>
</evidence>
<evidence type="ECO:0000256" key="2">
    <source>
        <dbReference type="ARBA" id="ARBA00022737"/>
    </source>
</evidence>
<dbReference type="InterPro" id="IPR015915">
    <property type="entry name" value="Kelch-typ_b-propeller"/>
</dbReference>
<comment type="caution">
    <text evidence="4">The sequence shown here is derived from an EMBL/GenBank/DDBJ whole genome shotgun (WGS) entry which is preliminary data.</text>
</comment>
<dbReference type="Proteomes" id="UP001591681">
    <property type="component" value="Unassembled WGS sequence"/>
</dbReference>
<dbReference type="SUPFAM" id="SSF54695">
    <property type="entry name" value="POZ domain"/>
    <property type="match status" value="1"/>
</dbReference>
<evidence type="ECO:0000256" key="1">
    <source>
        <dbReference type="ARBA" id="ARBA00022441"/>
    </source>
</evidence>
<evidence type="ECO:0000313" key="5">
    <source>
        <dbReference type="Proteomes" id="UP001591681"/>
    </source>
</evidence>
<dbReference type="Gene3D" id="2.120.10.80">
    <property type="entry name" value="Kelch-type beta propeller"/>
    <property type="match status" value="1"/>
</dbReference>
<dbReference type="Pfam" id="PF01344">
    <property type="entry name" value="Kelch_1"/>
    <property type="match status" value="1"/>
</dbReference>
<dbReference type="InterPro" id="IPR006652">
    <property type="entry name" value="Kelch_1"/>
</dbReference>
<name>A0ABD1K3R7_9TELE</name>
<dbReference type="InterPro" id="IPR052310">
    <property type="entry name" value="Kelch/BTB_domain_protein"/>
</dbReference>
<protein>
    <recommendedName>
        <fullName evidence="3">BTB domain-containing protein</fullName>
    </recommendedName>
</protein>
<dbReference type="InterPro" id="IPR011333">
    <property type="entry name" value="SKP1/BTB/POZ_sf"/>
</dbReference>
<accession>A0ABD1K3R7</accession>
<dbReference type="PROSITE" id="PS50097">
    <property type="entry name" value="BTB"/>
    <property type="match status" value="1"/>
</dbReference>
<evidence type="ECO:0000313" key="4">
    <source>
        <dbReference type="EMBL" id="KAL2093782.1"/>
    </source>
</evidence>
<feature type="domain" description="BTB" evidence="3">
    <location>
        <begin position="74"/>
        <end position="141"/>
    </location>
</feature>
<gene>
    <name evidence="4" type="ORF">ACEWY4_011094</name>
</gene>
<organism evidence="4 5">
    <name type="scientific">Coilia grayii</name>
    <name type="common">Gray's grenadier anchovy</name>
    <dbReference type="NCBI Taxonomy" id="363190"/>
    <lineage>
        <taxon>Eukaryota</taxon>
        <taxon>Metazoa</taxon>
        <taxon>Chordata</taxon>
        <taxon>Craniata</taxon>
        <taxon>Vertebrata</taxon>
        <taxon>Euteleostomi</taxon>
        <taxon>Actinopterygii</taxon>
        <taxon>Neopterygii</taxon>
        <taxon>Teleostei</taxon>
        <taxon>Clupei</taxon>
        <taxon>Clupeiformes</taxon>
        <taxon>Clupeoidei</taxon>
        <taxon>Engraulidae</taxon>
        <taxon>Coilinae</taxon>
        <taxon>Coilia</taxon>
    </lineage>
</organism>
<dbReference type="Gene3D" id="3.30.710.10">
    <property type="entry name" value="Potassium Channel Kv1.1, Chain A"/>
    <property type="match status" value="1"/>
</dbReference>
<reference evidence="4 5" key="1">
    <citation type="submission" date="2024-09" db="EMBL/GenBank/DDBJ databases">
        <title>A chromosome-level genome assembly of Gray's grenadier anchovy, Coilia grayii.</title>
        <authorList>
            <person name="Fu Z."/>
        </authorList>
    </citation>
    <scope>NUCLEOTIDE SEQUENCE [LARGE SCALE GENOMIC DNA]</scope>
    <source>
        <strain evidence="4">G4</strain>
        <tissue evidence="4">Muscle</tissue>
    </source>
</reference>
<dbReference type="EMBL" id="JBHFQA010000009">
    <property type="protein sequence ID" value="KAL2093782.1"/>
    <property type="molecule type" value="Genomic_DNA"/>
</dbReference>
<dbReference type="Pfam" id="PF00651">
    <property type="entry name" value="BTB"/>
    <property type="match status" value="1"/>
</dbReference>
<dbReference type="PANTHER" id="PTHR45972">
    <property type="entry name" value="BTB_2 DOMAIN-CONTAINING PROTEIN"/>
    <property type="match status" value="1"/>
</dbReference>
<dbReference type="PANTHER" id="PTHR45972:SF2">
    <property type="entry name" value="KELCH-LIKE PROTEIN 42"/>
    <property type="match status" value="1"/>
</dbReference>
<dbReference type="SUPFAM" id="SSF117281">
    <property type="entry name" value="Kelch motif"/>
    <property type="match status" value="1"/>
</dbReference>
<dbReference type="AlphaFoldDB" id="A0ABD1K3R7"/>
<keyword evidence="1" id="KW-0880">Kelch repeat</keyword>
<dbReference type="SMART" id="SM00612">
    <property type="entry name" value="Kelch"/>
    <property type="match status" value="2"/>
</dbReference>
<keyword evidence="2" id="KW-0677">Repeat</keyword>